<dbReference type="SUPFAM" id="SSF89447">
    <property type="entry name" value="AbrB/MazE/MraZ-like"/>
    <property type="match status" value="1"/>
</dbReference>
<dbReference type="HOGENOM" id="CLU_162018_3_2_6"/>
<accession>D4BHM7</accession>
<dbReference type="EMBL" id="ABWL02000021">
    <property type="protein sequence ID" value="EFE06977.1"/>
    <property type="molecule type" value="Genomic_DNA"/>
</dbReference>
<dbReference type="InterPro" id="IPR037914">
    <property type="entry name" value="SpoVT-AbrB_sf"/>
</dbReference>
<dbReference type="GO" id="GO:0003677">
    <property type="term" value="F:DNA binding"/>
    <property type="evidence" value="ECO:0007669"/>
    <property type="project" value="UniProtKB-UniRule"/>
</dbReference>
<evidence type="ECO:0000256" key="1">
    <source>
        <dbReference type="ARBA" id="ARBA00007924"/>
    </source>
</evidence>
<dbReference type="InterPro" id="IPR007159">
    <property type="entry name" value="SpoVT-AbrB_dom"/>
</dbReference>
<evidence type="ECO:0000313" key="4">
    <source>
        <dbReference type="EMBL" id="EFE06977.1"/>
    </source>
</evidence>
<evidence type="ECO:0000256" key="2">
    <source>
        <dbReference type="PROSITE-ProRule" id="PRU01076"/>
    </source>
</evidence>
<organism evidence="4 5">
    <name type="scientific">Citrobacter youngae ATCC 29220</name>
    <dbReference type="NCBI Taxonomy" id="500640"/>
    <lineage>
        <taxon>Bacteria</taxon>
        <taxon>Pseudomonadati</taxon>
        <taxon>Pseudomonadota</taxon>
        <taxon>Gammaproteobacteria</taxon>
        <taxon>Enterobacterales</taxon>
        <taxon>Enterobacteriaceae</taxon>
        <taxon>Citrobacter</taxon>
        <taxon>Citrobacter freundii complex</taxon>
    </lineage>
</organism>
<name>D4BHM7_9ENTR</name>
<dbReference type="InterPro" id="IPR051734">
    <property type="entry name" value="VapB_TA_antitoxins"/>
</dbReference>
<dbReference type="NCBIfam" id="NF040493">
    <property type="entry name" value="TA_anti_VapB"/>
    <property type="match status" value="1"/>
</dbReference>
<gene>
    <name evidence="4" type="ORF">CIT292_10040</name>
</gene>
<dbReference type="Gene3D" id="2.10.260.10">
    <property type="match status" value="1"/>
</dbReference>
<sequence>MYKTSPLEARMEKTTVFRSNRSQAVRLPKAVALPEDVKHVDIVAVGRTRIITPAGESWDSWFDGESVTSDFMAAREQPGDQDREGF</sequence>
<reference evidence="4 5" key="1">
    <citation type="submission" date="2010-02" db="EMBL/GenBank/DDBJ databases">
        <authorList>
            <person name="Weinstock G."/>
            <person name="Sodergren E."/>
            <person name="Clifton S."/>
            <person name="Fulton L."/>
            <person name="Fulton B."/>
            <person name="Courtney L."/>
            <person name="Fronick C."/>
            <person name="Harrison M."/>
            <person name="Strong C."/>
            <person name="Farmer C."/>
            <person name="Delahaunty K."/>
            <person name="Markovic C."/>
            <person name="Hall O."/>
            <person name="Minx P."/>
            <person name="Tomlinson C."/>
            <person name="Mitreva M."/>
            <person name="Nelson J."/>
            <person name="Hou S."/>
            <person name="Wollam A."/>
            <person name="Pepin K.H."/>
            <person name="Johnson M."/>
            <person name="Bhonagiri V."/>
            <person name="Zhang X."/>
            <person name="Suruliraj S."/>
            <person name="Warren W."/>
            <person name="Chinwalla A."/>
            <person name="Mardis E.R."/>
            <person name="Wilson R.K."/>
        </authorList>
    </citation>
    <scope>NUCLEOTIDE SEQUENCE [LARGE SCALE GENOMIC DNA]</scope>
    <source>
        <strain evidence="4 5">ATCC 29220</strain>
    </source>
</reference>
<dbReference type="InterPro" id="IPR047976">
    <property type="entry name" value="Anti_VapB2-like"/>
</dbReference>
<evidence type="ECO:0000259" key="3">
    <source>
        <dbReference type="PROSITE" id="PS51740"/>
    </source>
</evidence>
<dbReference type="PANTHER" id="PTHR37550">
    <property type="entry name" value="ANTITOXIN VAPB1"/>
    <property type="match status" value="1"/>
</dbReference>
<feature type="domain" description="SpoVT-AbrB" evidence="3">
    <location>
        <begin position="14"/>
        <end position="56"/>
    </location>
</feature>
<keyword evidence="2" id="KW-0238">DNA-binding</keyword>
<dbReference type="PANTHER" id="PTHR37550:SF3">
    <property type="entry name" value="ANTITOXIN VAPB1"/>
    <property type="match status" value="1"/>
</dbReference>
<dbReference type="AlphaFoldDB" id="D4BHM7"/>
<dbReference type="Proteomes" id="UP000003880">
    <property type="component" value="Unassembled WGS sequence"/>
</dbReference>
<dbReference type="PROSITE" id="PS51740">
    <property type="entry name" value="SPOVT_ABRB"/>
    <property type="match status" value="1"/>
</dbReference>
<comment type="similarity">
    <text evidence="1">Belongs to the VapB family.</text>
</comment>
<proteinExistence type="inferred from homology"/>
<comment type="caution">
    <text evidence="4">The sequence shown here is derived from an EMBL/GenBank/DDBJ whole genome shotgun (WGS) entry which is preliminary data.</text>
</comment>
<dbReference type="eggNOG" id="COG4456">
    <property type="taxonomic scope" value="Bacteria"/>
</dbReference>
<evidence type="ECO:0000313" key="5">
    <source>
        <dbReference type="Proteomes" id="UP000003880"/>
    </source>
</evidence>
<protein>
    <submittedName>
        <fullName evidence="4">Toxin-antitoxin system, antitoxin component, AbrB family</fullName>
    </submittedName>
</protein>